<feature type="transmembrane region" description="Helical" evidence="6">
    <location>
        <begin position="21"/>
        <end position="42"/>
    </location>
</feature>
<evidence type="ECO:0000256" key="4">
    <source>
        <dbReference type="ARBA" id="ARBA00022989"/>
    </source>
</evidence>
<feature type="transmembrane region" description="Helical" evidence="6">
    <location>
        <begin position="287"/>
        <end position="309"/>
    </location>
</feature>
<feature type="transmembrane region" description="Helical" evidence="6">
    <location>
        <begin position="425"/>
        <end position="449"/>
    </location>
</feature>
<dbReference type="Pfam" id="PF12704">
    <property type="entry name" value="MacB_PCD"/>
    <property type="match status" value="2"/>
</dbReference>
<feature type="transmembrane region" description="Helical" evidence="6">
    <location>
        <begin position="758"/>
        <end position="780"/>
    </location>
</feature>
<dbReference type="InterPro" id="IPR025857">
    <property type="entry name" value="MacB_PCD"/>
</dbReference>
<dbReference type="Proteomes" id="UP000318733">
    <property type="component" value="Unassembled WGS sequence"/>
</dbReference>
<feature type="domain" description="ABC3 transporter permease C-terminal" evidence="7">
    <location>
        <begin position="293"/>
        <end position="407"/>
    </location>
</feature>
<dbReference type="PANTHER" id="PTHR30572">
    <property type="entry name" value="MEMBRANE COMPONENT OF TRANSPORTER-RELATED"/>
    <property type="match status" value="1"/>
</dbReference>
<keyword evidence="2" id="KW-1003">Cell membrane</keyword>
<evidence type="ECO:0000256" key="6">
    <source>
        <dbReference type="SAM" id="Phobius"/>
    </source>
</evidence>
<name>A0A556MLC0_9SPHI</name>
<keyword evidence="3 6" id="KW-0812">Transmembrane</keyword>
<evidence type="ECO:0000256" key="2">
    <source>
        <dbReference type="ARBA" id="ARBA00022475"/>
    </source>
</evidence>
<feature type="transmembrane region" description="Helical" evidence="6">
    <location>
        <begin position="710"/>
        <end position="738"/>
    </location>
</feature>
<dbReference type="AlphaFoldDB" id="A0A556MLC0"/>
<gene>
    <name evidence="9" type="ORF">FO440_12625</name>
</gene>
<protein>
    <submittedName>
        <fullName evidence="9">FtsX-like permease family protein</fullName>
    </submittedName>
</protein>
<feature type="domain" description="ABC3 transporter permease C-terminal" evidence="7">
    <location>
        <begin position="676"/>
        <end position="786"/>
    </location>
</feature>
<comment type="subcellular location">
    <subcellularLocation>
        <location evidence="1">Cell membrane</location>
        <topology evidence="1">Multi-pass membrane protein</topology>
    </subcellularLocation>
</comment>
<evidence type="ECO:0000256" key="5">
    <source>
        <dbReference type="ARBA" id="ARBA00023136"/>
    </source>
</evidence>
<keyword evidence="10" id="KW-1185">Reference proteome</keyword>
<dbReference type="RefSeq" id="WP_144248628.1">
    <property type="nucleotide sequence ID" value="NZ_VLPK01000002.1"/>
</dbReference>
<dbReference type="EMBL" id="VLPK01000002">
    <property type="protein sequence ID" value="TSJ40589.1"/>
    <property type="molecule type" value="Genomic_DNA"/>
</dbReference>
<keyword evidence="4 6" id="KW-1133">Transmembrane helix</keyword>
<keyword evidence="5 6" id="KW-0472">Membrane</keyword>
<proteinExistence type="predicted"/>
<dbReference type="OrthoDB" id="1451596at2"/>
<feature type="transmembrane region" description="Helical" evidence="6">
    <location>
        <begin position="674"/>
        <end position="698"/>
    </location>
</feature>
<dbReference type="Pfam" id="PF02687">
    <property type="entry name" value="FtsX"/>
    <property type="match status" value="2"/>
</dbReference>
<feature type="transmembrane region" description="Helical" evidence="6">
    <location>
        <begin position="381"/>
        <end position="404"/>
    </location>
</feature>
<accession>A0A556MLC0</accession>
<dbReference type="PANTHER" id="PTHR30572:SF18">
    <property type="entry name" value="ABC-TYPE MACROLIDE FAMILY EXPORT SYSTEM PERMEASE COMPONENT 2"/>
    <property type="match status" value="1"/>
</dbReference>
<evidence type="ECO:0000259" key="8">
    <source>
        <dbReference type="Pfam" id="PF12704"/>
    </source>
</evidence>
<dbReference type="InterPro" id="IPR003838">
    <property type="entry name" value="ABC3_permease_C"/>
</dbReference>
<sequence length="798" mass="88568">MIRNYIKTAYRSLKKSKGFTAINVLGLSVGLATCLLIVLYVADELSYDKYNKNAANIYRITENAKLNGNEASYAGSEKPILNAIKDYPEIEKTTRIIPKSNLFKTSQKFNIKKGNTNIQEKNVAFAESSLFDVFTLPMIDGSPATALSAPHSAVITESMAKKYFNNVKAVGKTLTINDTSYYKVTGVIKDIPSQSHFNYDFILSYNSIPEYQAGGWGYSGIHNYVVLKPGADIHKLEANMRSIAVKNYPPSMVQGGNYLNYELTPLLDIHLHSHSQDELSDSGNIRYVYIFSLIAVFILLIACVNFMNLSTARSSGRAKEVGVRKVLGSARKYLIAQFLTESMLLTLIAFVIAIVLAFMAIPLFNEVAAKHLSLGFNTFAWLLPALVIALLIGLLAGFYPAFFLSSFKPIEVLKGKLVAGFKGGYLRSFLVVFQFSISIFLIIGTIVIYNQLNYIHNKSLGFDRSQVMVIKNVNVLGNQAATFKQEIKQMPGVVDATMSSYLPTGEERNITGMFPQLPLDIKQDVLSEFWPVDEDYLNTMGIKLIAGRNFSRAMATDSSGLIVNEAFVKRFGFKDPLNKPIYRNSIGLQTFHIIGVMKDFNFSSLRDEIKPVALIYNESRGAVSARVKVADIGSFIATMKDKWKGFSPNQEFAYSFMDQDFDATYRSEERIGELFIAFSTLAIFIACLGLFGLAAYAAEQRNKEIGIRKVLGASISGIVALLSTEFIKLVFIAILIASPLAWYAMNKWLQDFAYRINIQWWVIALAGVVAVLIAFVTISFQSVKAALANPVDSLKSGE</sequence>
<evidence type="ECO:0000256" key="1">
    <source>
        <dbReference type="ARBA" id="ARBA00004651"/>
    </source>
</evidence>
<dbReference type="GO" id="GO:0005886">
    <property type="term" value="C:plasma membrane"/>
    <property type="evidence" value="ECO:0007669"/>
    <property type="project" value="UniProtKB-SubCell"/>
</dbReference>
<evidence type="ECO:0000256" key="3">
    <source>
        <dbReference type="ARBA" id="ARBA00022692"/>
    </source>
</evidence>
<evidence type="ECO:0000259" key="7">
    <source>
        <dbReference type="Pfam" id="PF02687"/>
    </source>
</evidence>
<feature type="domain" description="MacB-like periplasmic core" evidence="8">
    <location>
        <begin position="20"/>
        <end position="242"/>
    </location>
</feature>
<dbReference type="GO" id="GO:0022857">
    <property type="term" value="F:transmembrane transporter activity"/>
    <property type="evidence" value="ECO:0007669"/>
    <property type="project" value="TreeGrafter"/>
</dbReference>
<dbReference type="InterPro" id="IPR050250">
    <property type="entry name" value="Macrolide_Exporter_MacB"/>
</dbReference>
<evidence type="ECO:0000313" key="9">
    <source>
        <dbReference type="EMBL" id="TSJ40589.1"/>
    </source>
</evidence>
<evidence type="ECO:0000313" key="10">
    <source>
        <dbReference type="Proteomes" id="UP000318733"/>
    </source>
</evidence>
<feature type="transmembrane region" description="Helical" evidence="6">
    <location>
        <begin position="334"/>
        <end position="361"/>
    </location>
</feature>
<feature type="domain" description="MacB-like periplasmic core" evidence="8">
    <location>
        <begin position="428"/>
        <end position="604"/>
    </location>
</feature>
<comment type="caution">
    <text evidence="9">The sequence shown here is derived from an EMBL/GenBank/DDBJ whole genome shotgun (WGS) entry which is preliminary data.</text>
</comment>
<reference evidence="9 10" key="1">
    <citation type="submission" date="2019-07" db="EMBL/GenBank/DDBJ databases">
        <authorList>
            <person name="Huq M.A."/>
        </authorList>
    </citation>
    <scope>NUCLEOTIDE SEQUENCE [LARGE SCALE GENOMIC DNA]</scope>
    <source>
        <strain evidence="9 10">MAH-19</strain>
    </source>
</reference>
<organism evidence="9 10">
    <name type="scientific">Mucilaginibacter corticis</name>
    <dbReference type="NCBI Taxonomy" id="2597670"/>
    <lineage>
        <taxon>Bacteria</taxon>
        <taxon>Pseudomonadati</taxon>
        <taxon>Bacteroidota</taxon>
        <taxon>Sphingobacteriia</taxon>
        <taxon>Sphingobacteriales</taxon>
        <taxon>Sphingobacteriaceae</taxon>
        <taxon>Mucilaginibacter</taxon>
    </lineage>
</organism>